<reference evidence="1 2" key="1">
    <citation type="journal article" date="2019" name="Environ. Microbiol.">
        <title>At the nexus of three kingdoms: the genome of the mycorrhizal fungus Gigaspora margarita provides insights into plant, endobacterial and fungal interactions.</title>
        <authorList>
            <person name="Venice F."/>
            <person name="Ghignone S."/>
            <person name="Salvioli di Fossalunga A."/>
            <person name="Amselem J."/>
            <person name="Novero M."/>
            <person name="Xianan X."/>
            <person name="Sedzielewska Toro K."/>
            <person name="Morin E."/>
            <person name="Lipzen A."/>
            <person name="Grigoriev I.V."/>
            <person name="Henrissat B."/>
            <person name="Martin F.M."/>
            <person name="Bonfante P."/>
        </authorList>
    </citation>
    <scope>NUCLEOTIDE SEQUENCE [LARGE SCALE GENOMIC DNA]</scope>
    <source>
        <strain evidence="1 2">BEG34</strain>
    </source>
</reference>
<protein>
    <submittedName>
        <fullName evidence="1">Uncharacterized protein</fullName>
    </submittedName>
</protein>
<dbReference type="EMBL" id="WTPW01000440">
    <property type="protein sequence ID" value="KAF0511303.1"/>
    <property type="molecule type" value="Genomic_DNA"/>
</dbReference>
<evidence type="ECO:0000313" key="2">
    <source>
        <dbReference type="Proteomes" id="UP000439903"/>
    </source>
</evidence>
<dbReference type="Proteomes" id="UP000439903">
    <property type="component" value="Unassembled WGS sequence"/>
</dbReference>
<name>A0A8H4ALS3_GIGMA</name>
<comment type="caution">
    <text evidence="1">The sequence shown here is derived from an EMBL/GenBank/DDBJ whole genome shotgun (WGS) entry which is preliminary data.</text>
</comment>
<dbReference type="AlphaFoldDB" id="A0A8H4ALS3"/>
<keyword evidence="2" id="KW-1185">Reference proteome</keyword>
<proteinExistence type="predicted"/>
<organism evidence="1 2">
    <name type="scientific">Gigaspora margarita</name>
    <dbReference type="NCBI Taxonomy" id="4874"/>
    <lineage>
        <taxon>Eukaryota</taxon>
        <taxon>Fungi</taxon>
        <taxon>Fungi incertae sedis</taxon>
        <taxon>Mucoromycota</taxon>
        <taxon>Glomeromycotina</taxon>
        <taxon>Glomeromycetes</taxon>
        <taxon>Diversisporales</taxon>
        <taxon>Gigasporaceae</taxon>
        <taxon>Gigaspora</taxon>
    </lineage>
</organism>
<evidence type="ECO:0000313" key="1">
    <source>
        <dbReference type="EMBL" id="KAF0511303.1"/>
    </source>
</evidence>
<accession>A0A8H4ALS3</accession>
<gene>
    <name evidence="1" type="ORF">F8M41_018289</name>
</gene>
<sequence length="140" mass="16315">MNILELVDDVSSTIVQVLSIVQSQLNHDKCTEIGGFFELLYVKKLLNEGVPCIIRKPKGYRDGGIDVQECYSGKIFYIQIKSIYLNREDVENFRNALEQETVEYSAFIFSHKGFNEVKTGEITAIDMNKFFCYTRQRYFR</sequence>